<dbReference type="STRING" id="1849968.A8C32_09895"/>
<organism evidence="2 3">
    <name type="scientific">Flavivirga aquatica</name>
    <dbReference type="NCBI Taxonomy" id="1849968"/>
    <lineage>
        <taxon>Bacteria</taxon>
        <taxon>Pseudomonadati</taxon>
        <taxon>Bacteroidota</taxon>
        <taxon>Flavobacteriia</taxon>
        <taxon>Flavobacteriales</taxon>
        <taxon>Flavobacteriaceae</taxon>
        <taxon>Flavivirga</taxon>
    </lineage>
</organism>
<keyword evidence="3" id="KW-1185">Reference proteome</keyword>
<comment type="caution">
    <text evidence="2">The sequence shown here is derived from an EMBL/GenBank/DDBJ whole genome shotgun (WGS) entry which is preliminary data.</text>
</comment>
<dbReference type="Proteomes" id="UP000095713">
    <property type="component" value="Unassembled WGS sequence"/>
</dbReference>
<dbReference type="RefSeq" id="WP_069828473.1">
    <property type="nucleotide sequence ID" value="NZ_MDJD01000006.1"/>
</dbReference>
<feature type="domain" description="PKD" evidence="1">
    <location>
        <begin position="144"/>
        <end position="183"/>
    </location>
</feature>
<reference evidence="2 3" key="1">
    <citation type="submission" date="2016-05" db="EMBL/GenBank/DDBJ databases">
        <title>Draft Genome Sequence of Algibacter sp. Strain SK-16 Isolated from the Surface Water of Aburatsubo Inlet.</title>
        <authorList>
            <person name="Wong S.-K."/>
            <person name="Yoshizawa S."/>
            <person name="Nakajima Y."/>
            <person name="Ogura Y."/>
            <person name="Tetsuya H."/>
            <person name="Hamasaki K."/>
        </authorList>
    </citation>
    <scope>NUCLEOTIDE SEQUENCE [LARGE SCALE GENOMIC DNA]</scope>
    <source>
        <strain evidence="2 3">SK-16</strain>
    </source>
</reference>
<protein>
    <recommendedName>
        <fullName evidence="1">PKD domain-containing protein</fullName>
    </recommendedName>
</protein>
<dbReference type="CDD" id="cd00146">
    <property type="entry name" value="PKD"/>
    <property type="match status" value="2"/>
</dbReference>
<dbReference type="Gene3D" id="2.60.40.10">
    <property type="entry name" value="Immunoglobulins"/>
    <property type="match status" value="2"/>
</dbReference>
<evidence type="ECO:0000313" key="2">
    <source>
        <dbReference type="EMBL" id="OEK09813.1"/>
    </source>
</evidence>
<evidence type="ECO:0000313" key="3">
    <source>
        <dbReference type="Proteomes" id="UP000095713"/>
    </source>
</evidence>
<evidence type="ECO:0000259" key="1">
    <source>
        <dbReference type="PROSITE" id="PS50093"/>
    </source>
</evidence>
<accession>A0A1E5TEL0</accession>
<dbReference type="AlphaFoldDB" id="A0A1E5TEL0"/>
<dbReference type="Pfam" id="PF00801">
    <property type="entry name" value="PKD"/>
    <property type="match status" value="1"/>
</dbReference>
<dbReference type="PROSITE" id="PS50093">
    <property type="entry name" value="PKD"/>
    <property type="match status" value="2"/>
</dbReference>
<dbReference type="InterPro" id="IPR000601">
    <property type="entry name" value="PKD_dom"/>
</dbReference>
<sequence>MRLNKTFLFAVLAILVLTAIVLAIWLPSKTKVINLDFLISDQNNNFQLEEGENLEFRISDTTAFENAKMLWEFGNGDSIVKSNKVNYRYKKKGKYLVTLKIDDKFEVPKYIDVIGVNRNRAIDSVPKIHAVERGYVNEQLVFLTNTPGIKTWYWEFGETGTVDAYESQVVYTYKKPGHYVVKLKTDQSRFAVYHKIEILPLFNPITTEPTDSLQIVANDIKTRLQAIADASVRSSNTYYKNLRHIEKQYKCEDEEMVIVVNGDKYNDLYSYCQGLHYLDGKGSKTILINEVVVDTIRCIKKVNVTQNIIKK</sequence>
<feature type="domain" description="PKD" evidence="1">
    <location>
        <begin position="71"/>
        <end position="103"/>
    </location>
</feature>
<dbReference type="InterPro" id="IPR035986">
    <property type="entry name" value="PKD_dom_sf"/>
</dbReference>
<dbReference type="EMBL" id="MDJD01000006">
    <property type="protein sequence ID" value="OEK09813.1"/>
    <property type="molecule type" value="Genomic_DNA"/>
</dbReference>
<proteinExistence type="predicted"/>
<dbReference type="SUPFAM" id="SSF49299">
    <property type="entry name" value="PKD domain"/>
    <property type="match status" value="2"/>
</dbReference>
<dbReference type="Pfam" id="PF18911">
    <property type="entry name" value="PKD_4"/>
    <property type="match status" value="1"/>
</dbReference>
<dbReference type="InterPro" id="IPR013783">
    <property type="entry name" value="Ig-like_fold"/>
</dbReference>
<dbReference type="OrthoDB" id="1491323at2"/>
<gene>
    <name evidence="2" type="ORF">A8C32_09895</name>
</gene>
<name>A0A1E5TEL0_9FLAO</name>